<protein>
    <recommendedName>
        <fullName evidence="2">DUF418 domain-containing protein</fullName>
    </recommendedName>
</protein>
<keyword evidence="1" id="KW-1133">Transmembrane helix</keyword>
<evidence type="ECO:0000256" key="1">
    <source>
        <dbReference type="SAM" id="Phobius"/>
    </source>
</evidence>
<feature type="transmembrane region" description="Helical" evidence="1">
    <location>
        <begin position="12"/>
        <end position="29"/>
    </location>
</feature>
<dbReference type="RefSeq" id="WP_192591668.1">
    <property type="nucleotide sequence ID" value="NZ_JADBEE010000001.1"/>
</dbReference>
<dbReference type="PANTHER" id="PTHR30590:SF2">
    <property type="entry name" value="INNER MEMBRANE PROTEIN"/>
    <property type="match status" value="1"/>
</dbReference>
<keyword evidence="1" id="KW-0812">Transmembrane</keyword>
<dbReference type="Proteomes" id="UP000636579">
    <property type="component" value="Unassembled WGS sequence"/>
</dbReference>
<evidence type="ECO:0000313" key="4">
    <source>
        <dbReference type="Proteomes" id="UP000636579"/>
    </source>
</evidence>
<keyword evidence="1" id="KW-0472">Membrane</keyword>
<dbReference type="Pfam" id="PF04235">
    <property type="entry name" value="DUF418"/>
    <property type="match status" value="1"/>
</dbReference>
<reference evidence="3 4" key="1">
    <citation type="submission" date="2020-10" db="EMBL/GenBank/DDBJ databases">
        <title>Sequencing the genomes of 1000 actinobacteria strains.</title>
        <authorList>
            <person name="Klenk H.-P."/>
        </authorList>
    </citation>
    <scope>NUCLEOTIDE SEQUENCE [LARGE SCALE GENOMIC DNA]</scope>
    <source>
        <strain evidence="3 4">DSM 15474</strain>
    </source>
</reference>
<name>A0ABR9J7K8_9MICC</name>
<feature type="transmembrane region" description="Helical" evidence="1">
    <location>
        <begin position="337"/>
        <end position="360"/>
    </location>
</feature>
<dbReference type="EMBL" id="JADBEE010000001">
    <property type="protein sequence ID" value="MBE1514986.1"/>
    <property type="molecule type" value="Genomic_DNA"/>
</dbReference>
<evidence type="ECO:0000313" key="3">
    <source>
        <dbReference type="EMBL" id="MBE1514986.1"/>
    </source>
</evidence>
<accession>A0ABR9J7K8</accession>
<evidence type="ECO:0000259" key="2">
    <source>
        <dbReference type="Pfam" id="PF04235"/>
    </source>
</evidence>
<feature type="transmembrane region" description="Helical" evidence="1">
    <location>
        <begin position="366"/>
        <end position="385"/>
    </location>
</feature>
<feature type="transmembrane region" description="Helical" evidence="1">
    <location>
        <begin position="293"/>
        <end position="317"/>
    </location>
</feature>
<feature type="transmembrane region" description="Helical" evidence="1">
    <location>
        <begin position="213"/>
        <end position="230"/>
    </location>
</feature>
<comment type="caution">
    <text evidence="3">The sequence shown here is derived from an EMBL/GenBank/DDBJ whole genome shotgun (WGS) entry which is preliminary data.</text>
</comment>
<keyword evidence="4" id="KW-1185">Reference proteome</keyword>
<sequence length="418" mass="44048">MQRLHAVDALRALALLGILAVNIWYFAFPENLSGTGRSAGVDPGPADQWVAFAATALFEGKSYVVFSFLFGLSFVLQWGSAHRSGASEVTRSVRRFIGLIILGLLHGIFLFVGDILLAYALLGFALLGLRRIGARAALTLAAALWLIVALAILALASLTLMLASSGMMDPAALDAAALSPSAQDVRESYTGGLGSYLAFQLSTYALIAPSTLIVQGPVAFAAFLLGLVVGRGRVLERIMTGEIPTARLLRLAIPALAVGGLLSVTAAWLTWGAPWIQHRPGQPDTGGLGMETLSGGLIFLAGPIQATGYVLVALLILRQPRSGWLVRALAPAGRMSLSNYLGQSLVLAVLFSALGAPLGLGLAGQLSASQVGLVVVGLWVVQLVLSRMWLRRFGRGPVEVPLRAWTYAEPRRGNHPSA</sequence>
<organism evidence="3 4">
    <name type="scientific">Nesterenkonia halotolerans</name>
    <dbReference type="NCBI Taxonomy" id="225325"/>
    <lineage>
        <taxon>Bacteria</taxon>
        <taxon>Bacillati</taxon>
        <taxon>Actinomycetota</taxon>
        <taxon>Actinomycetes</taxon>
        <taxon>Micrococcales</taxon>
        <taxon>Micrococcaceae</taxon>
        <taxon>Nesterenkonia</taxon>
    </lineage>
</organism>
<feature type="transmembrane region" description="Helical" evidence="1">
    <location>
        <begin position="251"/>
        <end position="273"/>
    </location>
</feature>
<feature type="transmembrane region" description="Helical" evidence="1">
    <location>
        <begin position="142"/>
        <end position="163"/>
    </location>
</feature>
<feature type="transmembrane region" description="Helical" evidence="1">
    <location>
        <begin position="96"/>
        <end position="122"/>
    </location>
</feature>
<proteinExistence type="predicted"/>
<dbReference type="InterPro" id="IPR007349">
    <property type="entry name" value="DUF418"/>
</dbReference>
<feature type="domain" description="DUF418" evidence="2">
    <location>
        <begin position="288"/>
        <end position="408"/>
    </location>
</feature>
<dbReference type="PANTHER" id="PTHR30590">
    <property type="entry name" value="INNER MEMBRANE PROTEIN"/>
    <property type="match status" value="1"/>
</dbReference>
<gene>
    <name evidence="3" type="ORF">H4W26_001741</name>
</gene>
<dbReference type="InterPro" id="IPR052529">
    <property type="entry name" value="Bact_Transport_Assoc"/>
</dbReference>
<feature type="transmembrane region" description="Helical" evidence="1">
    <location>
        <begin position="49"/>
        <end position="76"/>
    </location>
</feature>